<dbReference type="EMBL" id="U84972">
    <property type="protein sequence ID" value="AAD09831.1"/>
    <property type="molecule type" value="mRNA"/>
</dbReference>
<reference evidence="1" key="1">
    <citation type="journal article" date="1995" name="Plant Mol. Biol.">
        <title>Identification and characterization of genes with unstable transcripts (GUTs) in tobacco.</title>
        <authorList>
            <person name="Taylor C.B."/>
            <person name="Green P.J."/>
        </authorList>
    </citation>
    <scope>NUCLEOTIDE SEQUENCE</scope>
</reference>
<dbReference type="AlphaFoldDB" id="O24158"/>
<evidence type="ECO:0000313" key="1">
    <source>
        <dbReference type="EMBL" id="AAD09831.1"/>
    </source>
</evidence>
<protein>
    <submittedName>
        <fullName evidence="1">Uncharacterized protein GUT15</fullName>
    </submittedName>
</protein>
<organism evidence="1">
    <name type="scientific">Nicotiana tabacum</name>
    <name type="common">Common tobacco</name>
    <dbReference type="NCBI Taxonomy" id="4097"/>
    <lineage>
        <taxon>Eukaryota</taxon>
        <taxon>Viridiplantae</taxon>
        <taxon>Streptophyta</taxon>
        <taxon>Embryophyta</taxon>
        <taxon>Tracheophyta</taxon>
        <taxon>Spermatophyta</taxon>
        <taxon>Magnoliopsida</taxon>
        <taxon>eudicotyledons</taxon>
        <taxon>Gunneridae</taxon>
        <taxon>Pentapetalae</taxon>
        <taxon>asterids</taxon>
        <taxon>lamiids</taxon>
        <taxon>Solanales</taxon>
        <taxon>Solanaceae</taxon>
        <taxon>Nicotianoideae</taxon>
        <taxon>Nicotianeae</taxon>
        <taxon>Nicotiana</taxon>
    </lineage>
</organism>
<reference evidence="1" key="2">
    <citation type="journal article" date="1997" name="Plant Physiol.">
        <title>GUT15 cDNAs from tobacco (Accession No. U84972) and Arabidopsis (Accession No. U84973) correspond to transcripts with unusual metabolism and a short conserved open reading frame (PGR97-048).</title>
        <authorList>
            <person name="van Hoof A."/>
            <person name="Kastenmayer J.P."/>
            <person name="Taylor C.B."/>
            <person name="Green P.J."/>
        </authorList>
    </citation>
    <scope>NUCLEOTIDE SEQUENCE</scope>
</reference>
<proteinExistence type="evidence at transcript level"/>
<dbReference type="PIR" id="T03930">
    <property type="entry name" value="T03930"/>
</dbReference>
<name>O24158_TOBAC</name>
<gene>
    <name evidence="1" type="primary">GUT15</name>
</gene>
<sequence length="78" mass="8747">MMGALAWQVTIPNKVSIFCFGRGDGTGILPGAPLFVSSRLLFSSLFPRYYTQDQYHQERHIRLLDTCPLNGGLLFKGK</sequence>
<accession>O24158</accession>